<sequence length="97" mass="11601">MTIRLTRDQTNSKKQFSNKTSGKRIDEIKRRLNFLQEVYRFAVYVGTNDPGYRYPRAEGYCKELEAFYYSTRYSPFARHFIADVHDPMAIQFMIMNP</sequence>
<feature type="compositionally biased region" description="Basic and acidic residues" evidence="1">
    <location>
        <begin position="1"/>
        <end position="11"/>
    </location>
</feature>
<protein>
    <submittedName>
        <fullName evidence="2">Uncharacterized protein</fullName>
    </submittedName>
</protein>
<proteinExistence type="predicted"/>
<keyword evidence="3" id="KW-1185">Reference proteome</keyword>
<gene>
    <name evidence="2" type="ORF">LPLAT_LOCUS11711</name>
</gene>
<reference evidence="2" key="1">
    <citation type="submission" date="2024-04" db="EMBL/GenBank/DDBJ databases">
        <authorList>
            <consortium name="Molecular Ecology Group"/>
        </authorList>
    </citation>
    <scope>NUCLEOTIDE SEQUENCE</scope>
</reference>
<evidence type="ECO:0000256" key="1">
    <source>
        <dbReference type="SAM" id="MobiDB-lite"/>
    </source>
</evidence>
<accession>A0AAV2P3A1</accession>
<evidence type="ECO:0000313" key="3">
    <source>
        <dbReference type="Proteomes" id="UP001497644"/>
    </source>
</evidence>
<dbReference type="Proteomes" id="UP001497644">
    <property type="component" value="Chromosome 6"/>
</dbReference>
<organism evidence="2 3">
    <name type="scientific">Lasius platythorax</name>
    <dbReference type="NCBI Taxonomy" id="488582"/>
    <lineage>
        <taxon>Eukaryota</taxon>
        <taxon>Metazoa</taxon>
        <taxon>Ecdysozoa</taxon>
        <taxon>Arthropoda</taxon>
        <taxon>Hexapoda</taxon>
        <taxon>Insecta</taxon>
        <taxon>Pterygota</taxon>
        <taxon>Neoptera</taxon>
        <taxon>Endopterygota</taxon>
        <taxon>Hymenoptera</taxon>
        <taxon>Apocrita</taxon>
        <taxon>Aculeata</taxon>
        <taxon>Formicoidea</taxon>
        <taxon>Formicidae</taxon>
        <taxon>Formicinae</taxon>
        <taxon>Lasius</taxon>
        <taxon>Lasius</taxon>
    </lineage>
</organism>
<dbReference type="EMBL" id="OZ034829">
    <property type="protein sequence ID" value="CAL1686403.1"/>
    <property type="molecule type" value="Genomic_DNA"/>
</dbReference>
<feature type="region of interest" description="Disordered" evidence="1">
    <location>
        <begin position="1"/>
        <end position="22"/>
    </location>
</feature>
<name>A0AAV2P3A1_9HYME</name>
<evidence type="ECO:0000313" key="2">
    <source>
        <dbReference type="EMBL" id="CAL1686403.1"/>
    </source>
</evidence>
<dbReference type="AlphaFoldDB" id="A0AAV2P3A1"/>